<keyword evidence="2" id="KW-1185">Reference proteome</keyword>
<accession>A0A1N7AMM9</accession>
<organism evidence="1 2">
    <name type="scientific">Pontibacter lucknowensis</name>
    <dbReference type="NCBI Taxonomy" id="1077936"/>
    <lineage>
        <taxon>Bacteria</taxon>
        <taxon>Pseudomonadati</taxon>
        <taxon>Bacteroidota</taxon>
        <taxon>Cytophagia</taxon>
        <taxon>Cytophagales</taxon>
        <taxon>Hymenobacteraceae</taxon>
        <taxon>Pontibacter</taxon>
    </lineage>
</organism>
<protein>
    <submittedName>
        <fullName evidence="1">Uncharacterized protein</fullName>
    </submittedName>
</protein>
<name>A0A1N7AMM9_9BACT</name>
<sequence>MEGKDVLNMNNILYLFQNAICTGYSDFPRACLYLNSTQKKD</sequence>
<dbReference type="STRING" id="1077936.SAMN05421545_3445"/>
<proteinExistence type="predicted"/>
<reference evidence="2" key="1">
    <citation type="submission" date="2017-01" db="EMBL/GenBank/DDBJ databases">
        <authorList>
            <person name="Varghese N."/>
            <person name="Submissions S."/>
        </authorList>
    </citation>
    <scope>NUCLEOTIDE SEQUENCE [LARGE SCALE GENOMIC DNA]</scope>
    <source>
        <strain evidence="2">DM9</strain>
    </source>
</reference>
<dbReference type="EMBL" id="FTNM01000006">
    <property type="protein sequence ID" value="SIR40417.1"/>
    <property type="molecule type" value="Genomic_DNA"/>
</dbReference>
<dbReference type="Proteomes" id="UP000185924">
    <property type="component" value="Unassembled WGS sequence"/>
</dbReference>
<dbReference type="AlphaFoldDB" id="A0A1N7AMM9"/>
<evidence type="ECO:0000313" key="1">
    <source>
        <dbReference type="EMBL" id="SIR40417.1"/>
    </source>
</evidence>
<gene>
    <name evidence="1" type="ORF">SAMN05421545_3445</name>
</gene>
<evidence type="ECO:0000313" key="2">
    <source>
        <dbReference type="Proteomes" id="UP000185924"/>
    </source>
</evidence>